<dbReference type="GO" id="GO:0003700">
    <property type="term" value="F:DNA-binding transcription factor activity"/>
    <property type="evidence" value="ECO:0007669"/>
    <property type="project" value="InterPro"/>
</dbReference>
<dbReference type="InterPro" id="IPR000835">
    <property type="entry name" value="HTH_MarR-typ"/>
</dbReference>
<evidence type="ECO:0000256" key="1">
    <source>
        <dbReference type="ARBA" id="ARBA00023015"/>
    </source>
</evidence>
<dbReference type="Gene3D" id="1.10.10.10">
    <property type="entry name" value="Winged helix-like DNA-binding domain superfamily/Winged helix DNA-binding domain"/>
    <property type="match status" value="1"/>
</dbReference>
<dbReference type="EMBL" id="QFOT01000115">
    <property type="protein sequence ID" value="PZP54713.1"/>
    <property type="molecule type" value="Genomic_DNA"/>
</dbReference>
<protein>
    <submittedName>
        <fullName evidence="5">MarR family transcriptional regulator</fullName>
    </submittedName>
</protein>
<dbReference type="PANTHER" id="PTHR42756:SF1">
    <property type="entry name" value="TRANSCRIPTIONAL REPRESSOR OF EMRAB OPERON"/>
    <property type="match status" value="1"/>
</dbReference>
<dbReference type="GO" id="GO:0003677">
    <property type="term" value="F:DNA binding"/>
    <property type="evidence" value="ECO:0007669"/>
    <property type="project" value="UniProtKB-KW"/>
</dbReference>
<dbReference type="PANTHER" id="PTHR42756">
    <property type="entry name" value="TRANSCRIPTIONAL REGULATOR, MARR"/>
    <property type="match status" value="1"/>
</dbReference>
<name>A0A2W5FIF7_9BACT</name>
<keyword evidence="3" id="KW-0804">Transcription</keyword>
<keyword evidence="1" id="KW-0805">Transcription regulation</keyword>
<dbReference type="SMART" id="SM00347">
    <property type="entry name" value="HTH_MARR"/>
    <property type="match status" value="1"/>
</dbReference>
<organism evidence="5 6">
    <name type="scientific">Micavibrio aeruginosavorus</name>
    <dbReference type="NCBI Taxonomy" id="349221"/>
    <lineage>
        <taxon>Bacteria</taxon>
        <taxon>Pseudomonadati</taxon>
        <taxon>Bdellovibrionota</taxon>
        <taxon>Bdellovibrionia</taxon>
        <taxon>Bdellovibrionales</taxon>
        <taxon>Pseudobdellovibrionaceae</taxon>
        <taxon>Micavibrio</taxon>
    </lineage>
</organism>
<dbReference type="Proteomes" id="UP000249739">
    <property type="component" value="Unassembled WGS sequence"/>
</dbReference>
<proteinExistence type="predicted"/>
<dbReference type="InterPro" id="IPR036390">
    <property type="entry name" value="WH_DNA-bd_sf"/>
</dbReference>
<evidence type="ECO:0000313" key="6">
    <source>
        <dbReference type="Proteomes" id="UP000249739"/>
    </source>
</evidence>
<feature type="domain" description="HTH marR-type" evidence="4">
    <location>
        <begin position="5"/>
        <end position="137"/>
    </location>
</feature>
<evidence type="ECO:0000313" key="5">
    <source>
        <dbReference type="EMBL" id="PZP54713.1"/>
    </source>
</evidence>
<reference evidence="5 6" key="1">
    <citation type="submission" date="2017-08" db="EMBL/GenBank/DDBJ databases">
        <title>Infants hospitalized years apart are colonized by the same room-sourced microbial strains.</title>
        <authorList>
            <person name="Brooks B."/>
            <person name="Olm M.R."/>
            <person name="Firek B.A."/>
            <person name="Baker R."/>
            <person name="Thomas B.C."/>
            <person name="Morowitz M.J."/>
            <person name="Banfield J.F."/>
        </authorList>
    </citation>
    <scope>NUCLEOTIDE SEQUENCE [LARGE SCALE GENOMIC DNA]</scope>
    <source>
        <strain evidence="5">S2_006_000_R2_64</strain>
    </source>
</reference>
<gene>
    <name evidence="5" type="ORF">DI586_09095</name>
</gene>
<dbReference type="Pfam" id="PF13463">
    <property type="entry name" value="HTH_27"/>
    <property type="match status" value="1"/>
</dbReference>
<dbReference type="AlphaFoldDB" id="A0A2W5FIF7"/>
<dbReference type="SUPFAM" id="SSF46785">
    <property type="entry name" value="Winged helix' DNA-binding domain"/>
    <property type="match status" value="1"/>
</dbReference>
<evidence type="ECO:0000256" key="3">
    <source>
        <dbReference type="ARBA" id="ARBA00023163"/>
    </source>
</evidence>
<dbReference type="PROSITE" id="PS50995">
    <property type="entry name" value="HTH_MARR_2"/>
    <property type="match status" value="1"/>
</dbReference>
<evidence type="ECO:0000256" key="2">
    <source>
        <dbReference type="ARBA" id="ARBA00023125"/>
    </source>
</evidence>
<dbReference type="InterPro" id="IPR036388">
    <property type="entry name" value="WH-like_DNA-bd_sf"/>
</dbReference>
<sequence>MTSAYYDTIQLIERLHRYFLDVVKTELDRRGIQDINNVQAMILHNVGSDEMTVGELTLRGYYLGSNVSYNVKKMTENGYIAQERSVHDKRSIRVKLTDKGRDLHKFLDDVFKKHEGKLAEQKIENADLVDLNHTMKQLERFWASQTSFSGMMPGDLEDF</sequence>
<keyword evidence="2" id="KW-0238">DNA-binding</keyword>
<comment type="caution">
    <text evidence="5">The sequence shown here is derived from an EMBL/GenBank/DDBJ whole genome shotgun (WGS) entry which is preliminary data.</text>
</comment>
<accession>A0A2W5FIF7</accession>
<evidence type="ECO:0000259" key="4">
    <source>
        <dbReference type="PROSITE" id="PS50995"/>
    </source>
</evidence>